<dbReference type="AlphaFoldDB" id="D1CIW0"/>
<dbReference type="Gene3D" id="3.40.50.300">
    <property type="entry name" value="P-loop containing nucleotide triphosphate hydrolases"/>
    <property type="match status" value="1"/>
</dbReference>
<keyword evidence="2" id="KW-1185">Reference proteome</keyword>
<keyword evidence="1" id="KW-0808">Transferase</keyword>
<dbReference type="RefSeq" id="WP_012876711.1">
    <property type="nucleotide sequence ID" value="NC_013526.1"/>
</dbReference>
<dbReference type="STRING" id="525904.Tter_2796"/>
<gene>
    <name evidence="1" type="ordered locus">Tter_2796</name>
</gene>
<protein>
    <submittedName>
        <fullName evidence="1">Thymidylate kinase-like protein</fullName>
    </submittedName>
</protein>
<dbReference type="EMBL" id="CP001826">
    <property type="protein sequence ID" value="ACZ43680.1"/>
    <property type="molecule type" value="Genomic_DNA"/>
</dbReference>
<sequence>MIALTLPSSKLSRELEVFASLHAHGELAPPPDDLSVQPLVRWLRRNKYPLLALSHRAPSWLREDPDFLDALCEERAWYDTQRGEFELARLAWLERGVSCLMIKSAGSYPSFPHTSDNIDVLFRPEEAYVAREVLRQMGYVEVRNVEEPGKYLFRRFHDGRCVSAIHVHERIAWFVGFLDDALVWERMRPTTDDPGVNVPSPEDAILINLAHACYENKELRLVDVMRVRHALESAPQIDWGYMLDVAGRRGWKEGLAFMLLVSSWVEHAMFGHSLVPPGQLERFEQVARARPLVWRRLEAIRSSASVDLPLDLSYPFCKVLYYGKIMSDLERSPREKVGDTLLTLLWGLKLKSGIRPQAGMVVSFSGIDGSGKTAHARALAEAFSLCELQARYFWCRGGSTGLLALASRARALLRRNRRASNPDAVLRRRRELAHPLLRWGWTWGVALDQVLSYLVGVHLRARTGKIVVCDRYIYDAAVEVLASLPKEDRMTRAAIAFMLRVVPRPDLGYLLDLEPSDARARKPEEPWHSELDAERRLYLELADRFGLRVVPGRGDFADLNDPIIREAFQIYMGRFETWLNALFVSNPSQRNVPDPVWRRRNAR</sequence>
<evidence type="ECO:0000313" key="1">
    <source>
        <dbReference type="EMBL" id="ACZ43680.1"/>
    </source>
</evidence>
<proteinExistence type="predicted"/>
<evidence type="ECO:0000313" key="2">
    <source>
        <dbReference type="Proteomes" id="UP000000323"/>
    </source>
</evidence>
<keyword evidence="1" id="KW-0418">Kinase</keyword>
<dbReference type="SUPFAM" id="SSF52540">
    <property type="entry name" value="P-loop containing nucleoside triphosphate hydrolases"/>
    <property type="match status" value="1"/>
</dbReference>
<dbReference type="GO" id="GO:0016301">
    <property type="term" value="F:kinase activity"/>
    <property type="evidence" value="ECO:0007669"/>
    <property type="project" value="UniProtKB-KW"/>
</dbReference>
<organism evidence="1 2">
    <name type="scientific">Thermobaculum terrenum (strain ATCC BAA-798 / CCMEE 7001 / YNP1)</name>
    <dbReference type="NCBI Taxonomy" id="525904"/>
    <lineage>
        <taxon>Bacteria</taxon>
        <taxon>Bacillati</taxon>
        <taxon>Chloroflexota</taxon>
        <taxon>Chloroflexia</taxon>
        <taxon>Candidatus Thermobaculales</taxon>
        <taxon>Candidatus Thermobaculaceae</taxon>
        <taxon>Thermobaculum</taxon>
    </lineage>
</organism>
<dbReference type="HOGENOM" id="CLU_452632_0_0_0"/>
<dbReference type="InterPro" id="IPR027417">
    <property type="entry name" value="P-loop_NTPase"/>
</dbReference>
<dbReference type="InterPro" id="IPR039498">
    <property type="entry name" value="NTP_transf_5"/>
</dbReference>
<dbReference type="eggNOG" id="COG0125">
    <property type="taxonomic scope" value="Bacteria"/>
</dbReference>
<dbReference type="KEGG" id="ttr:Tter_2796"/>
<accession>D1CIW0</accession>
<dbReference type="Pfam" id="PF14907">
    <property type="entry name" value="NTP_transf_5"/>
    <property type="match status" value="1"/>
</dbReference>
<dbReference type="Proteomes" id="UP000000323">
    <property type="component" value="Chromosome 2"/>
</dbReference>
<dbReference type="OrthoDB" id="117677at2"/>
<name>D1CIW0_THET1</name>
<reference evidence="2" key="1">
    <citation type="journal article" date="2010" name="Stand. Genomic Sci.">
        <title>Complete genome sequence of 'Thermobaculum terrenum' type strain (YNP1).</title>
        <authorList>
            <person name="Kiss H."/>
            <person name="Cleland D."/>
            <person name="Lapidus A."/>
            <person name="Lucas S."/>
            <person name="Glavina Del Rio T."/>
            <person name="Nolan M."/>
            <person name="Tice H."/>
            <person name="Han C."/>
            <person name="Goodwin L."/>
            <person name="Pitluck S."/>
            <person name="Liolios K."/>
            <person name="Ivanova N."/>
            <person name="Mavromatis K."/>
            <person name="Ovchinnikova G."/>
            <person name="Pati A."/>
            <person name="Chen A."/>
            <person name="Palaniappan K."/>
            <person name="Land M."/>
            <person name="Hauser L."/>
            <person name="Chang Y."/>
            <person name="Jeffries C."/>
            <person name="Lu M."/>
            <person name="Brettin T."/>
            <person name="Detter J."/>
            <person name="Goker M."/>
            <person name="Tindall B."/>
            <person name="Beck B."/>
            <person name="McDermott T."/>
            <person name="Woyke T."/>
            <person name="Bristow J."/>
            <person name="Eisen J."/>
            <person name="Markowitz V."/>
            <person name="Hugenholtz P."/>
            <person name="Kyrpides N."/>
            <person name="Klenk H."/>
            <person name="Cheng J."/>
        </authorList>
    </citation>
    <scope>NUCLEOTIDE SEQUENCE [LARGE SCALE GENOMIC DNA]</scope>
    <source>
        <strain evidence="2">ATCC BAA-798 / YNP1</strain>
    </source>
</reference>